<dbReference type="InterPro" id="IPR036397">
    <property type="entry name" value="RNaseH_sf"/>
</dbReference>
<sequence>MRNSEELADLVAWKAAENGKIKLNTDGANQGNPGIPSAGEVFRNESGMWLLGFSAYLGTCLSLAAELHNIRIGLSFA</sequence>
<dbReference type="Pfam" id="PF13456">
    <property type="entry name" value="RVT_3"/>
    <property type="match status" value="1"/>
</dbReference>
<feature type="domain" description="RNase H type-1" evidence="1">
    <location>
        <begin position="24"/>
        <end position="77"/>
    </location>
</feature>
<dbReference type="GO" id="GO:0004523">
    <property type="term" value="F:RNA-DNA hybrid ribonuclease activity"/>
    <property type="evidence" value="ECO:0007669"/>
    <property type="project" value="InterPro"/>
</dbReference>
<dbReference type="EMBL" id="VEPZ02000575">
    <property type="protein sequence ID" value="KAE8722059.1"/>
    <property type="molecule type" value="Genomic_DNA"/>
</dbReference>
<evidence type="ECO:0000313" key="2">
    <source>
        <dbReference type="EMBL" id="KAE8722059.1"/>
    </source>
</evidence>
<accession>A0A6A3C4V2</accession>
<dbReference type="Gene3D" id="3.30.420.10">
    <property type="entry name" value="Ribonuclease H-like superfamily/Ribonuclease H"/>
    <property type="match status" value="1"/>
</dbReference>
<reference evidence="2" key="1">
    <citation type="submission" date="2019-09" db="EMBL/GenBank/DDBJ databases">
        <title>Draft genome information of white flower Hibiscus syriacus.</title>
        <authorList>
            <person name="Kim Y.-M."/>
        </authorList>
    </citation>
    <scope>NUCLEOTIDE SEQUENCE [LARGE SCALE GENOMIC DNA]</scope>
    <source>
        <strain evidence="2">YM2019G1</strain>
    </source>
</reference>
<dbReference type="InterPro" id="IPR012337">
    <property type="entry name" value="RNaseH-like_sf"/>
</dbReference>
<dbReference type="InterPro" id="IPR002156">
    <property type="entry name" value="RNaseH_domain"/>
</dbReference>
<dbReference type="Proteomes" id="UP000436088">
    <property type="component" value="Unassembled WGS sequence"/>
</dbReference>
<dbReference type="SUPFAM" id="SSF53098">
    <property type="entry name" value="Ribonuclease H-like"/>
    <property type="match status" value="1"/>
</dbReference>
<organism evidence="2 3">
    <name type="scientific">Hibiscus syriacus</name>
    <name type="common">Rose of Sharon</name>
    <dbReference type="NCBI Taxonomy" id="106335"/>
    <lineage>
        <taxon>Eukaryota</taxon>
        <taxon>Viridiplantae</taxon>
        <taxon>Streptophyta</taxon>
        <taxon>Embryophyta</taxon>
        <taxon>Tracheophyta</taxon>
        <taxon>Spermatophyta</taxon>
        <taxon>Magnoliopsida</taxon>
        <taxon>eudicotyledons</taxon>
        <taxon>Gunneridae</taxon>
        <taxon>Pentapetalae</taxon>
        <taxon>rosids</taxon>
        <taxon>malvids</taxon>
        <taxon>Malvales</taxon>
        <taxon>Malvaceae</taxon>
        <taxon>Malvoideae</taxon>
        <taxon>Hibiscus</taxon>
    </lineage>
</organism>
<dbReference type="GO" id="GO:0003676">
    <property type="term" value="F:nucleic acid binding"/>
    <property type="evidence" value="ECO:0007669"/>
    <property type="project" value="InterPro"/>
</dbReference>
<evidence type="ECO:0000313" key="3">
    <source>
        <dbReference type="Proteomes" id="UP000436088"/>
    </source>
</evidence>
<gene>
    <name evidence="2" type="ORF">F3Y22_tig00014444pilonHSYRG00200</name>
</gene>
<protein>
    <recommendedName>
        <fullName evidence="1">RNase H type-1 domain-containing protein</fullName>
    </recommendedName>
</protein>
<dbReference type="PANTHER" id="PTHR47723:SF19">
    <property type="entry name" value="POLYNUCLEOTIDYL TRANSFERASE, RIBONUCLEASE H-LIKE SUPERFAMILY PROTEIN"/>
    <property type="match status" value="1"/>
</dbReference>
<proteinExistence type="predicted"/>
<dbReference type="AlphaFoldDB" id="A0A6A3C4V2"/>
<dbReference type="CDD" id="cd06222">
    <property type="entry name" value="RNase_H_like"/>
    <property type="match status" value="1"/>
</dbReference>
<dbReference type="PANTHER" id="PTHR47723">
    <property type="entry name" value="OS05G0353850 PROTEIN"/>
    <property type="match status" value="1"/>
</dbReference>
<dbReference type="InterPro" id="IPR044730">
    <property type="entry name" value="RNase_H-like_dom_plant"/>
</dbReference>
<evidence type="ECO:0000259" key="1">
    <source>
        <dbReference type="Pfam" id="PF13456"/>
    </source>
</evidence>
<comment type="caution">
    <text evidence="2">The sequence shown here is derived from an EMBL/GenBank/DDBJ whole genome shotgun (WGS) entry which is preliminary data.</text>
</comment>
<name>A0A6A3C4V2_HIBSY</name>
<dbReference type="InterPro" id="IPR053151">
    <property type="entry name" value="RNase_H-like"/>
</dbReference>
<keyword evidence="3" id="KW-1185">Reference proteome</keyword>